<proteinExistence type="predicted"/>
<dbReference type="EMBL" id="AEQP01000016">
    <property type="protein sequence ID" value="EFV94542.1"/>
    <property type="molecule type" value="Genomic_DNA"/>
</dbReference>
<reference evidence="1 2" key="1">
    <citation type="submission" date="2010-12" db="EMBL/GenBank/DDBJ databases">
        <authorList>
            <person name="Muzny D."/>
            <person name="Qin X."/>
            <person name="Deng J."/>
            <person name="Jiang H."/>
            <person name="Liu Y."/>
            <person name="Qu J."/>
            <person name="Song X.-Z."/>
            <person name="Zhang L."/>
            <person name="Thornton R."/>
            <person name="Coyle M."/>
            <person name="Francisco L."/>
            <person name="Jackson L."/>
            <person name="Javaid M."/>
            <person name="Korchina V."/>
            <person name="Kovar C."/>
            <person name="Mata R."/>
            <person name="Mathew T."/>
            <person name="Ngo R."/>
            <person name="Nguyen L."/>
            <person name="Nguyen N."/>
            <person name="Okwuonu G."/>
            <person name="Ongeri F."/>
            <person name="Pham C."/>
            <person name="Simmons D."/>
            <person name="Wilczek-Boney K."/>
            <person name="Hale W."/>
            <person name="Jakkamsetti A."/>
            <person name="Pham P."/>
            <person name="Ruth R."/>
            <person name="San Lucas F."/>
            <person name="Warren J."/>
            <person name="Zhang J."/>
            <person name="Zhao Z."/>
            <person name="Zhou C."/>
            <person name="Zhu D."/>
            <person name="Lee S."/>
            <person name="Bess C."/>
            <person name="Blankenburg K."/>
            <person name="Forbes L."/>
            <person name="Fu Q."/>
            <person name="Gubbala S."/>
            <person name="Hirani K."/>
            <person name="Jayaseelan J.C."/>
            <person name="Lara F."/>
            <person name="Munidasa M."/>
            <person name="Palculict T."/>
            <person name="Patil S."/>
            <person name="Pu L.-L."/>
            <person name="Saada N."/>
            <person name="Tang L."/>
            <person name="Weissenberger G."/>
            <person name="Zhu Y."/>
            <person name="Hemphill L."/>
            <person name="Shang Y."/>
            <person name="Youmans B."/>
            <person name="Ayvaz T."/>
            <person name="Ross M."/>
            <person name="Santibanez J."/>
            <person name="Aqrawi P."/>
            <person name="Gross S."/>
            <person name="Joshi V."/>
            <person name="Fowler G."/>
            <person name="Nazareth L."/>
            <person name="Reid J."/>
            <person name="Worley K."/>
            <person name="Petrosino J."/>
            <person name="Highlander S."/>
            <person name="Gibbs R."/>
        </authorList>
    </citation>
    <scope>NUCLEOTIDE SEQUENCE [LARGE SCALE GENOMIC DNA]</scope>
    <source>
        <strain evidence="1 2">ATCC 51599</strain>
    </source>
</reference>
<organism evidence="1 2">
    <name type="scientific">Lautropia mirabilis ATCC 51599</name>
    <dbReference type="NCBI Taxonomy" id="887898"/>
    <lineage>
        <taxon>Bacteria</taxon>
        <taxon>Pseudomonadati</taxon>
        <taxon>Pseudomonadota</taxon>
        <taxon>Betaproteobacteria</taxon>
        <taxon>Burkholderiales</taxon>
        <taxon>Burkholderiaceae</taxon>
        <taxon>Lautropia</taxon>
    </lineage>
</organism>
<accession>E7RYD8</accession>
<name>E7RYD8_9BURK</name>
<dbReference type="STRING" id="887898.HMPREF0551_1702"/>
<dbReference type="AlphaFoldDB" id="E7RYD8"/>
<sequence length="223" mass="24340">MPMTDPSTAPLPSDAHSDLRAEVADQAARLIADGGLDYQSAKQKALRRAFAGTTPPAGLVPTNEEIDRALREHLDLFDPQHAARVQEYRQAAVVWLERLAEHHPYIVGAAWKGVVTTHAVLHIQCFTDEAKELEFLLLDAGVDYDVVEVAHFSGRGEDVPALVFHDGHGLPVMISVYRHDDLRGALKRAQGAERGDLAALRRLMDEPAPEPLLPTSSATSPLP</sequence>
<evidence type="ECO:0000313" key="2">
    <source>
        <dbReference type="Proteomes" id="UP000011021"/>
    </source>
</evidence>
<keyword evidence="2" id="KW-1185">Reference proteome</keyword>
<gene>
    <name evidence="1" type="ORF">HMPREF0551_1702</name>
</gene>
<protein>
    <recommendedName>
        <fullName evidence="3">UDP-N-acetylmuramate--alanine ligase</fullName>
    </recommendedName>
</protein>
<evidence type="ECO:0008006" key="3">
    <source>
        <dbReference type="Google" id="ProtNLM"/>
    </source>
</evidence>
<dbReference type="HOGENOM" id="CLU_086367_0_0_4"/>
<evidence type="ECO:0000313" key="1">
    <source>
        <dbReference type="EMBL" id="EFV94542.1"/>
    </source>
</evidence>
<dbReference type="Proteomes" id="UP000011021">
    <property type="component" value="Unassembled WGS sequence"/>
</dbReference>
<comment type="caution">
    <text evidence="1">The sequence shown here is derived from an EMBL/GenBank/DDBJ whole genome shotgun (WGS) entry which is preliminary data.</text>
</comment>
<dbReference type="eggNOG" id="COG1418">
    <property type="taxonomic scope" value="Bacteria"/>
</dbReference>